<organism evidence="9 10">
    <name type="scientific">Pedobacter segetis</name>
    <dbReference type="NCBI Taxonomy" id="2793069"/>
    <lineage>
        <taxon>Bacteria</taxon>
        <taxon>Pseudomonadati</taxon>
        <taxon>Bacteroidota</taxon>
        <taxon>Sphingobacteriia</taxon>
        <taxon>Sphingobacteriales</taxon>
        <taxon>Sphingobacteriaceae</taxon>
        <taxon>Pedobacter</taxon>
    </lineage>
</organism>
<dbReference type="PROSITE" id="PS51257">
    <property type="entry name" value="PROKAR_LIPOPROTEIN"/>
    <property type="match status" value="1"/>
</dbReference>
<proteinExistence type="inferred from homology"/>
<keyword evidence="5" id="KW-0998">Cell outer membrane</keyword>
<dbReference type="EMBL" id="JAEHFY010000009">
    <property type="protein sequence ID" value="MBK0382851.1"/>
    <property type="molecule type" value="Genomic_DNA"/>
</dbReference>
<dbReference type="InterPro" id="IPR012944">
    <property type="entry name" value="SusD_RagB_dom"/>
</dbReference>
<feature type="domain" description="RagB/SusD" evidence="7">
    <location>
        <begin position="313"/>
        <end position="589"/>
    </location>
</feature>
<feature type="domain" description="SusD-like N-terminal" evidence="8">
    <location>
        <begin position="25"/>
        <end position="216"/>
    </location>
</feature>
<dbReference type="SUPFAM" id="SSF48452">
    <property type="entry name" value="TPR-like"/>
    <property type="match status" value="1"/>
</dbReference>
<keyword evidence="10" id="KW-1185">Reference proteome</keyword>
<feature type="signal peptide" evidence="6">
    <location>
        <begin position="1"/>
        <end position="23"/>
    </location>
</feature>
<evidence type="ECO:0000256" key="3">
    <source>
        <dbReference type="ARBA" id="ARBA00022729"/>
    </source>
</evidence>
<dbReference type="Proteomes" id="UP000660024">
    <property type="component" value="Unassembled WGS sequence"/>
</dbReference>
<evidence type="ECO:0000313" key="9">
    <source>
        <dbReference type="EMBL" id="MBK0382851.1"/>
    </source>
</evidence>
<dbReference type="InterPro" id="IPR033985">
    <property type="entry name" value="SusD-like_N"/>
</dbReference>
<keyword evidence="4" id="KW-0472">Membrane</keyword>
<comment type="caution">
    <text evidence="9">The sequence shown here is derived from an EMBL/GenBank/DDBJ whole genome shotgun (WGS) entry which is preliminary data.</text>
</comment>
<dbReference type="Pfam" id="PF07980">
    <property type="entry name" value="SusD_RagB"/>
    <property type="match status" value="1"/>
</dbReference>
<dbReference type="InterPro" id="IPR011990">
    <property type="entry name" value="TPR-like_helical_dom_sf"/>
</dbReference>
<feature type="chain" id="PRO_5045519610" evidence="6">
    <location>
        <begin position="24"/>
        <end position="589"/>
    </location>
</feature>
<name>A0ABS1BJC3_9SPHI</name>
<evidence type="ECO:0000256" key="2">
    <source>
        <dbReference type="ARBA" id="ARBA00006275"/>
    </source>
</evidence>
<protein>
    <submittedName>
        <fullName evidence="9">RagB/SusD family nutrient uptake outer membrane protein</fullName>
    </submittedName>
</protein>
<evidence type="ECO:0000256" key="1">
    <source>
        <dbReference type="ARBA" id="ARBA00004442"/>
    </source>
</evidence>
<gene>
    <name evidence="9" type="ORF">I5M32_07750</name>
</gene>
<comment type="similarity">
    <text evidence="2">Belongs to the SusD family.</text>
</comment>
<evidence type="ECO:0000313" key="10">
    <source>
        <dbReference type="Proteomes" id="UP000660024"/>
    </source>
</evidence>
<evidence type="ECO:0000256" key="4">
    <source>
        <dbReference type="ARBA" id="ARBA00023136"/>
    </source>
</evidence>
<evidence type="ECO:0000259" key="7">
    <source>
        <dbReference type="Pfam" id="PF07980"/>
    </source>
</evidence>
<dbReference type="Pfam" id="PF14322">
    <property type="entry name" value="SusD-like_3"/>
    <property type="match status" value="1"/>
</dbReference>
<evidence type="ECO:0000259" key="8">
    <source>
        <dbReference type="Pfam" id="PF14322"/>
    </source>
</evidence>
<dbReference type="RefSeq" id="WP_200585632.1">
    <property type="nucleotide sequence ID" value="NZ_JAEHFY010000009.1"/>
</dbReference>
<keyword evidence="3 6" id="KW-0732">Signal</keyword>
<dbReference type="Gene3D" id="1.25.40.390">
    <property type="match status" value="1"/>
</dbReference>
<comment type="subcellular location">
    <subcellularLocation>
        <location evidence="1">Cell outer membrane</location>
    </subcellularLocation>
</comment>
<sequence>MKKIKVYLLLAVLASGIMSCKKALELKTDSTFDDDVTWSLPDKAGGVLNNAYANIPNLYDSYSGNNFLDAATDDAVSNNFGSAIATLGAGDLSAIDNPVGSWVNCYNQIRYVNLFLEKGLTNKINYDLTSVANDQAYKRKLKGEAFFLRAYWSFLLLQQYGGKTTNGEALGYPIATPILSDAESKNLNITRNTYAQCVQQILDDCDTAIQYLPSKYIGQDAITGSRYMGRADQQVCLALKARVGVYAASPAYQPDNITKITGMGQFTVVDPNAYQQKWLKAVTLAQDAINVIGNFSSLKASDFNKTSTPNDMIWRKNAVNNVMEQNQYPPLAFGRAITGPSQNLVDAFPAVNGYPITDSRSGYDSANPYANRDPRLSMDIYVNNDLFDGRSLEIFEGGLDSHSRFPNATRTGYYLKKWLSTKSDILNPEAPLNDYHWYGILRKTELYLNYAEAANEAYDPNIIPPGSTMSASTVIKNIRKAAGLTAATSDAYVTEVALSGKDNFRKLIQNERRLELAFENQRYFDMRRWVLPLNETIRGIKVTEDAPYVFSYQIINVEPRNFNDIKYYYLPLPYDELSKSPSLENNLGW</sequence>
<evidence type="ECO:0000256" key="5">
    <source>
        <dbReference type="ARBA" id="ARBA00023237"/>
    </source>
</evidence>
<accession>A0ABS1BJC3</accession>
<reference evidence="9 10" key="1">
    <citation type="submission" date="2020-12" db="EMBL/GenBank/DDBJ databases">
        <title>Bacterial novel species Pedobacter sp. SD-b isolated from soil.</title>
        <authorList>
            <person name="Jung H.-Y."/>
        </authorList>
    </citation>
    <scope>NUCLEOTIDE SEQUENCE [LARGE SCALE GENOMIC DNA]</scope>
    <source>
        <strain evidence="9 10">SD-b</strain>
    </source>
</reference>
<evidence type="ECO:0000256" key="6">
    <source>
        <dbReference type="SAM" id="SignalP"/>
    </source>
</evidence>